<reference evidence="3" key="1">
    <citation type="journal article" date="2019" name="Int. J. Syst. Evol. Microbiol.">
        <title>The Global Catalogue of Microorganisms (GCM) 10K type strain sequencing project: providing services to taxonomists for standard genome sequencing and annotation.</title>
        <authorList>
            <consortium name="The Broad Institute Genomics Platform"/>
            <consortium name="The Broad Institute Genome Sequencing Center for Infectious Disease"/>
            <person name="Wu L."/>
            <person name="Ma J."/>
        </authorList>
    </citation>
    <scope>NUCLEOTIDE SEQUENCE [LARGE SCALE GENOMIC DNA]</scope>
    <source>
        <strain evidence="3">CGMCC 4.7093</strain>
    </source>
</reference>
<protein>
    <submittedName>
        <fullName evidence="2">Class I SAM-dependent methyltransferase</fullName>
    </submittedName>
</protein>
<dbReference type="InterPro" id="IPR029063">
    <property type="entry name" value="SAM-dependent_MTases_sf"/>
</dbReference>
<dbReference type="SUPFAM" id="SSF53335">
    <property type="entry name" value="S-adenosyl-L-methionine-dependent methyltransferases"/>
    <property type="match status" value="1"/>
</dbReference>
<dbReference type="GO" id="GO:0032259">
    <property type="term" value="P:methylation"/>
    <property type="evidence" value="ECO:0007669"/>
    <property type="project" value="UniProtKB-KW"/>
</dbReference>
<evidence type="ECO:0000313" key="2">
    <source>
        <dbReference type="EMBL" id="MFC5062894.1"/>
    </source>
</evidence>
<dbReference type="Proteomes" id="UP001595947">
    <property type="component" value="Unassembled WGS sequence"/>
</dbReference>
<keyword evidence="2" id="KW-0489">Methyltransferase</keyword>
<evidence type="ECO:0000313" key="3">
    <source>
        <dbReference type="Proteomes" id="UP001595947"/>
    </source>
</evidence>
<dbReference type="RefSeq" id="WP_378036246.1">
    <property type="nucleotide sequence ID" value="NZ_JBHSIV010000010.1"/>
</dbReference>
<keyword evidence="3" id="KW-1185">Reference proteome</keyword>
<gene>
    <name evidence="2" type="ORF">ACFPBZ_11805</name>
</gene>
<sequence length="191" mass="20333">MSDVLTFTREFIRSPWTTASPLPTSATACEVALEPLPDRGDPVVLELGAGAGATSAVVQRRLAGRGRHIAVELNPRLASVLSLRHPGVEVVCDEAVDAMADLAARGVTVDLVFSTLPISLAEDRSFLVAAGRLLSPGGALSQVQHSWTRVLPWAKAAERALAEAFEEVVVSRTIWRNAPPATITIARRPRG</sequence>
<dbReference type="Gene3D" id="3.40.50.150">
    <property type="entry name" value="Vaccinia Virus protein VP39"/>
    <property type="match status" value="1"/>
</dbReference>
<dbReference type="CDD" id="cd02440">
    <property type="entry name" value="AdoMet_MTases"/>
    <property type="match status" value="1"/>
</dbReference>
<name>A0ABV9YNH2_9PSEU</name>
<organism evidence="2 3">
    <name type="scientific">Actinomycetospora atypica</name>
    <dbReference type="NCBI Taxonomy" id="1290095"/>
    <lineage>
        <taxon>Bacteria</taxon>
        <taxon>Bacillati</taxon>
        <taxon>Actinomycetota</taxon>
        <taxon>Actinomycetes</taxon>
        <taxon>Pseudonocardiales</taxon>
        <taxon>Pseudonocardiaceae</taxon>
        <taxon>Actinomycetospora</taxon>
    </lineage>
</organism>
<accession>A0ABV9YNH2</accession>
<keyword evidence="2" id="KW-0808">Transferase</keyword>
<comment type="caution">
    <text evidence="2">The sequence shown here is derived from an EMBL/GenBank/DDBJ whole genome shotgun (WGS) entry which is preliminary data.</text>
</comment>
<dbReference type="GO" id="GO:0008168">
    <property type="term" value="F:methyltransferase activity"/>
    <property type="evidence" value="ECO:0007669"/>
    <property type="project" value="UniProtKB-KW"/>
</dbReference>
<dbReference type="Pfam" id="PF13649">
    <property type="entry name" value="Methyltransf_25"/>
    <property type="match status" value="1"/>
</dbReference>
<feature type="domain" description="Methyltransferase" evidence="1">
    <location>
        <begin position="44"/>
        <end position="138"/>
    </location>
</feature>
<dbReference type="EMBL" id="JBHSIV010000010">
    <property type="protein sequence ID" value="MFC5062894.1"/>
    <property type="molecule type" value="Genomic_DNA"/>
</dbReference>
<evidence type="ECO:0000259" key="1">
    <source>
        <dbReference type="Pfam" id="PF13649"/>
    </source>
</evidence>
<dbReference type="InterPro" id="IPR041698">
    <property type="entry name" value="Methyltransf_25"/>
</dbReference>
<proteinExistence type="predicted"/>